<organism evidence="1 2">
    <name type="scientific">Shuttleworthella satelles DSM 14600</name>
    <dbReference type="NCBI Taxonomy" id="626523"/>
    <lineage>
        <taxon>Bacteria</taxon>
        <taxon>Bacillati</taxon>
        <taxon>Bacillota</taxon>
        <taxon>Clostridia</taxon>
        <taxon>Lachnospirales</taxon>
        <taxon>Lachnospiraceae</taxon>
        <taxon>Shuttleworthella</taxon>
    </lineage>
</organism>
<dbReference type="HOGENOM" id="CLU_3140671_0_0_9"/>
<proteinExistence type="predicted"/>
<reference evidence="1" key="1">
    <citation type="submission" date="2009-04" db="EMBL/GenBank/DDBJ databases">
        <authorList>
            <person name="Weinstock G."/>
            <person name="Sodergren E."/>
            <person name="Clifton S."/>
            <person name="Fulton L."/>
            <person name="Fulton B."/>
            <person name="Courtney L."/>
            <person name="Fronick C."/>
            <person name="Harrison M."/>
            <person name="Strong C."/>
            <person name="Farmer C."/>
            <person name="Delahaunty K."/>
            <person name="Markovic C."/>
            <person name="Hall O."/>
            <person name="Minx P."/>
            <person name="Tomlinson C."/>
            <person name="Mitreva M."/>
            <person name="Nelson J."/>
            <person name="Hou S."/>
            <person name="Wollam A."/>
            <person name="Pepin K.H."/>
            <person name="Johnson M."/>
            <person name="Bhonagiri V."/>
            <person name="Nash W.E."/>
            <person name="Warren W."/>
            <person name="Chinwalla A."/>
            <person name="Mardis E.R."/>
            <person name="Wilson R.K."/>
        </authorList>
    </citation>
    <scope>NUCLEOTIDE SEQUENCE [LARGE SCALE GENOMIC DNA]</scope>
    <source>
        <strain evidence="1">DSM 14600</strain>
    </source>
</reference>
<keyword evidence="2" id="KW-1185">Reference proteome</keyword>
<evidence type="ECO:0000313" key="2">
    <source>
        <dbReference type="Proteomes" id="UP000003494"/>
    </source>
</evidence>
<dbReference type="EMBL" id="ACIP02000001">
    <property type="protein sequence ID" value="EEP29405.1"/>
    <property type="molecule type" value="Genomic_DNA"/>
</dbReference>
<sequence>MPAPSAQHLLFYSNFPSLSKNQTRVLLASDFQKRGARPCPGGHLSSIFL</sequence>
<dbReference type="AlphaFoldDB" id="C4G9V9"/>
<name>C4G9V9_9FIRM</name>
<comment type="caution">
    <text evidence="1">The sequence shown here is derived from an EMBL/GenBank/DDBJ whole genome shotgun (WGS) entry which is preliminary data.</text>
</comment>
<evidence type="ECO:0000313" key="1">
    <source>
        <dbReference type="EMBL" id="EEP29405.1"/>
    </source>
</evidence>
<accession>C4G9V9</accession>
<protein>
    <submittedName>
        <fullName evidence="1">Uncharacterized protein</fullName>
    </submittedName>
</protein>
<dbReference type="Proteomes" id="UP000003494">
    <property type="component" value="Unassembled WGS sequence"/>
</dbReference>
<gene>
    <name evidence="1" type="ORF">GCWU000342_00763</name>
</gene>